<dbReference type="InParanoid" id="A0A1X7UGS2"/>
<accession>A0A1X7UGS2</accession>
<evidence type="ECO:0000313" key="1">
    <source>
        <dbReference type="EnsemblMetazoa" id="Aqu2.1.26977_001"/>
    </source>
</evidence>
<proteinExistence type="predicted"/>
<name>A0A1X7UGS2_AMPQE</name>
<organism evidence="1">
    <name type="scientific">Amphimedon queenslandica</name>
    <name type="common">Sponge</name>
    <dbReference type="NCBI Taxonomy" id="400682"/>
    <lineage>
        <taxon>Eukaryota</taxon>
        <taxon>Metazoa</taxon>
        <taxon>Porifera</taxon>
        <taxon>Demospongiae</taxon>
        <taxon>Heteroscleromorpha</taxon>
        <taxon>Haplosclerida</taxon>
        <taxon>Niphatidae</taxon>
        <taxon>Amphimedon</taxon>
    </lineage>
</organism>
<dbReference type="AlphaFoldDB" id="A0A1X7UGS2"/>
<protein>
    <submittedName>
        <fullName evidence="1">Uncharacterized protein</fullName>
    </submittedName>
</protein>
<dbReference type="EnsemblMetazoa" id="Aqu2.1.26977_001">
    <property type="protein sequence ID" value="Aqu2.1.26977_001"/>
    <property type="gene ID" value="Aqu2.1.26977"/>
</dbReference>
<reference evidence="1" key="1">
    <citation type="submission" date="2017-05" db="UniProtKB">
        <authorList>
            <consortium name="EnsemblMetazoa"/>
        </authorList>
    </citation>
    <scope>IDENTIFICATION</scope>
</reference>
<sequence>LCLSLFYRLLYTSSENQLFRLSNNCNIIKYLSLTHTITSTHTHTRSHSLIIDKLQWRISVAVSLL</sequence>